<dbReference type="InParanoid" id="A0A194XTH8"/>
<dbReference type="EMBL" id="KQ947405">
    <property type="protein sequence ID" value="KUJ23446.1"/>
    <property type="molecule type" value="Genomic_DNA"/>
</dbReference>
<keyword evidence="3" id="KW-1185">Reference proteome</keyword>
<evidence type="ECO:0000259" key="1">
    <source>
        <dbReference type="Pfam" id="PF18922"/>
    </source>
</evidence>
<gene>
    <name evidence="2" type="ORF">LY89DRAFT_777195</name>
</gene>
<dbReference type="RefSeq" id="XP_018077801.1">
    <property type="nucleotide sequence ID" value="XM_018222120.1"/>
</dbReference>
<dbReference type="Proteomes" id="UP000070700">
    <property type="component" value="Unassembled WGS sequence"/>
</dbReference>
<accession>A0A194XTH8</accession>
<protein>
    <recommendedName>
        <fullName evidence="1">DUF5672 domain-containing protein</fullName>
    </recommendedName>
</protein>
<reference evidence="2 3" key="1">
    <citation type="submission" date="2015-10" db="EMBL/GenBank/DDBJ databases">
        <title>Full genome of DAOMC 229536 Phialocephala scopiformis, a fungal endophyte of spruce producing the potent anti-insectan compound rugulosin.</title>
        <authorList>
            <consortium name="DOE Joint Genome Institute"/>
            <person name="Walker A.K."/>
            <person name="Frasz S.L."/>
            <person name="Seifert K.A."/>
            <person name="Miller J.D."/>
            <person name="Mondo S.J."/>
            <person name="Labutti K."/>
            <person name="Lipzen A."/>
            <person name="Dockter R."/>
            <person name="Kennedy M."/>
            <person name="Grigoriev I.V."/>
            <person name="Spatafora J.W."/>
        </authorList>
    </citation>
    <scope>NUCLEOTIDE SEQUENCE [LARGE SCALE GENOMIC DNA]</scope>
    <source>
        <strain evidence="2 3">CBS 120377</strain>
    </source>
</reference>
<dbReference type="OrthoDB" id="10025998at2759"/>
<dbReference type="GeneID" id="28831846"/>
<sequence length="306" mass="34669">MVEPKAGQLATKLGPKTTVQRSLPRRVISAQLNQDMLDLSSPLLRRKITACLFVLFSAICFLLTKTTFNSYPTLLQSLQPNRPSHRQSLYKTWTTIPITFDTHPKDIAVIIEDRPLSRLVPLLLHFSNVLGPRILTTSWIWEELSPADHVFLFQGDSVVCANSPYTLDDFLDYDFIAAPYDRWIGEDTSDGLSLRNRTMTLDIVKAVDFGDLTQPTNPHFDVVKSEEQWLTQKMKDISASTSSGLGPRLPSKDAATKFSVGRMWHARAFGYQQLADLSPIQRQELDVWCPEHRLAIESLPFDPRVV</sequence>
<dbReference type="KEGG" id="psco:LY89DRAFT_777195"/>
<feature type="domain" description="DUF5672" evidence="1">
    <location>
        <begin position="133"/>
        <end position="265"/>
    </location>
</feature>
<dbReference type="InterPro" id="IPR043729">
    <property type="entry name" value="DUF5672"/>
</dbReference>
<evidence type="ECO:0000313" key="3">
    <source>
        <dbReference type="Proteomes" id="UP000070700"/>
    </source>
</evidence>
<dbReference type="AlphaFoldDB" id="A0A194XTH8"/>
<name>A0A194XTH8_MOLSC</name>
<organism evidence="2 3">
    <name type="scientific">Mollisia scopiformis</name>
    <name type="common">Conifer needle endophyte fungus</name>
    <name type="synonym">Phialocephala scopiformis</name>
    <dbReference type="NCBI Taxonomy" id="149040"/>
    <lineage>
        <taxon>Eukaryota</taxon>
        <taxon>Fungi</taxon>
        <taxon>Dikarya</taxon>
        <taxon>Ascomycota</taxon>
        <taxon>Pezizomycotina</taxon>
        <taxon>Leotiomycetes</taxon>
        <taxon>Helotiales</taxon>
        <taxon>Mollisiaceae</taxon>
        <taxon>Mollisia</taxon>
    </lineage>
</organism>
<evidence type="ECO:0000313" key="2">
    <source>
        <dbReference type="EMBL" id="KUJ23446.1"/>
    </source>
</evidence>
<proteinExistence type="predicted"/>
<dbReference type="Pfam" id="PF18922">
    <property type="entry name" value="DUF5672"/>
    <property type="match status" value="1"/>
</dbReference>